<keyword evidence="4" id="KW-1185">Reference proteome</keyword>
<keyword evidence="1" id="KW-0175">Coiled coil</keyword>
<keyword evidence="2" id="KW-1133">Transmembrane helix</keyword>
<feature type="transmembrane region" description="Helical" evidence="2">
    <location>
        <begin position="174"/>
        <end position="194"/>
    </location>
</feature>
<feature type="transmembrane region" description="Helical" evidence="2">
    <location>
        <begin position="200"/>
        <end position="222"/>
    </location>
</feature>
<evidence type="ECO:0000313" key="3">
    <source>
        <dbReference type="EMBL" id="MED6183276.1"/>
    </source>
</evidence>
<dbReference type="Proteomes" id="UP001341840">
    <property type="component" value="Unassembled WGS sequence"/>
</dbReference>
<evidence type="ECO:0000256" key="2">
    <source>
        <dbReference type="SAM" id="Phobius"/>
    </source>
</evidence>
<sequence length="304" mass="33039">MGVLNSCTLVLMNSIAVPSPSPLLIKSFRASSKAFPSLTCFCSINNSNSSESEEEKRKERVSLSGIVNEQVEELLSKDENKSLLDGLEKASLRVEMAKKQLAFIEEQELAAKKFRDYVNKLEGQASEIAECQREISEAKALVEEAERALSVSESGAEDGEGIDRDKERLESVKAASIAALVGTLSGLPICFTQVTDTTQLLLPLGINFISCILFGATFRYAVRKNFDDVHLKTGVAAAFGVVKGLATLGGGPVLELNFESFLSHAVDGTIYVSENFFIFVCAAVALDYCFKTRLLSPFPIDRSI</sequence>
<evidence type="ECO:0008006" key="5">
    <source>
        <dbReference type="Google" id="ProtNLM"/>
    </source>
</evidence>
<feature type="coiled-coil region" evidence="1">
    <location>
        <begin position="87"/>
        <end position="148"/>
    </location>
</feature>
<organism evidence="3 4">
    <name type="scientific">Stylosanthes scabra</name>
    <dbReference type="NCBI Taxonomy" id="79078"/>
    <lineage>
        <taxon>Eukaryota</taxon>
        <taxon>Viridiplantae</taxon>
        <taxon>Streptophyta</taxon>
        <taxon>Embryophyta</taxon>
        <taxon>Tracheophyta</taxon>
        <taxon>Spermatophyta</taxon>
        <taxon>Magnoliopsida</taxon>
        <taxon>eudicotyledons</taxon>
        <taxon>Gunneridae</taxon>
        <taxon>Pentapetalae</taxon>
        <taxon>rosids</taxon>
        <taxon>fabids</taxon>
        <taxon>Fabales</taxon>
        <taxon>Fabaceae</taxon>
        <taxon>Papilionoideae</taxon>
        <taxon>50 kb inversion clade</taxon>
        <taxon>dalbergioids sensu lato</taxon>
        <taxon>Dalbergieae</taxon>
        <taxon>Pterocarpus clade</taxon>
        <taxon>Stylosanthes</taxon>
    </lineage>
</organism>
<dbReference type="PANTHER" id="PTHR36383">
    <property type="entry name" value="OS09G0529350 PROTEIN"/>
    <property type="match status" value="1"/>
</dbReference>
<evidence type="ECO:0000256" key="1">
    <source>
        <dbReference type="SAM" id="Coils"/>
    </source>
</evidence>
<feature type="transmembrane region" description="Helical" evidence="2">
    <location>
        <begin position="229"/>
        <end position="250"/>
    </location>
</feature>
<protein>
    <recommendedName>
        <fullName evidence="5">Homer protein</fullName>
    </recommendedName>
</protein>
<evidence type="ECO:0000313" key="4">
    <source>
        <dbReference type="Proteomes" id="UP001341840"/>
    </source>
</evidence>
<keyword evidence="2" id="KW-0472">Membrane</keyword>
<proteinExistence type="predicted"/>
<comment type="caution">
    <text evidence="3">The sequence shown here is derived from an EMBL/GenBank/DDBJ whole genome shotgun (WGS) entry which is preliminary data.</text>
</comment>
<name>A0ABU6WD43_9FABA</name>
<dbReference type="PANTHER" id="PTHR36383:SF1">
    <property type="entry name" value="PROTEIN, PUTATIVE-RELATED"/>
    <property type="match status" value="1"/>
</dbReference>
<keyword evidence="2" id="KW-0812">Transmembrane</keyword>
<reference evidence="3 4" key="1">
    <citation type="journal article" date="2023" name="Plants (Basel)">
        <title>Bridging the Gap: Combining Genomics and Transcriptomics Approaches to Understand Stylosanthes scabra, an Orphan Legume from the Brazilian Caatinga.</title>
        <authorList>
            <person name="Ferreira-Neto J.R.C."/>
            <person name="da Silva M.D."/>
            <person name="Binneck E."/>
            <person name="de Melo N.F."/>
            <person name="da Silva R.H."/>
            <person name="de Melo A.L.T.M."/>
            <person name="Pandolfi V."/>
            <person name="Bustamante F.O."/>
            <person name="Brasileiro-Vidal A.C."/>
            <person name="Benko-Iseppon A.M."/>
        </authorList>
    </citation>
    <scope>NUCLEOTIDE SEQUENCE [LARGE SCALE GENOMIC DNA]</scope>
    <source>
        <tissue evidence="3">Leaves</tissue>
    </source>
</reference>
<gene>
    <name evidence="3" type="ORF">PIB30_036461</name>
</gene>
<accession>A0ABU6WD43</accession>
<feature type="transmembrane region" description="Helical" evidence="2">
    <location>
        <begin position="270"/>
        <end position="290"/>
    </location>
</feature>
<dbReference type="EMBL" id="JASCZI010181421">
    <property type="protein sequence ID" value="MED6183276.1"/>
    <property type="molecule type" value="Genomic_DNA"/>
</dbReference>